<dbReference type="InterPro" id="IPR050600">
    <property type="entry name" value="SETD3_SETD6_MTase"/>
</dbReference>
<sequence length="547" mass="63572">MQRGWVVLVVVGILGSLGVCKRVMKGFSGQKEIEIRKEILEGLMEDAVLEDLLTLQWEENRGIFVQATSNIPSSKDTMKIPSELVFSVYNEFPFKDILIDPIYDTFDKKKFYQEVPLNKNDREKVLTTIEMLININVDREVINKRFPKYKKTSLYIEGCSKCEDYFLSLPTIDSFNHLAFWSQQEIDMFKEITFSEPKVKNISSFYHELLRELKSLNTQESLFIIEEVLSDKEQFKWAFNIIETRCFDFEAKNYNSTFSELATDQENQRLNKKLGLTRLHLLLPIFDILNMIVPTEKDYQKIQYHMNSKTQYLSFFFDKKPGFLYLSIGGDFIAGEEYGFAYTQDFSCANLISRYGFMAPEGILEEVKIAIPNELPKNVLTLCKLLRCTGAKPNSPVSDNLKYKLTLTEFMREQEQFLNYFRIKHFHNVPSNPSTQTLKALAKKIKRNFTKFSYITFTNEIMAITDALDVLSFIATSRNFTVPGDVVSLSDETECSALGVNLQDHCSDQMKYREKIIYSCAISQHNIIFKHIAYLHSKLNKLLVREF</sequence>
<evidence type="ECO:0000313" key="1">
    <source>
        <dbReference type="EMBL" id="CAI2360283.1"/>
    </source>
</evidence>
<dbReference type="EMBL" id="CAMPGE010001491">
    <property type="protein sequence ID" value="CAI2360283.1"/>
    <property type="molecule type" value="Genomic_DNA"/>
</dbReference>
<name>A0AAD1X243_EUPCR</name>
<proteinExistence type="predicted"/>
<organism evidence="1 2">
    <name type="scientific">Euplotes crassus</name>
    <dbReference type="NCBI Taxonomy" id="5936"/>
    <lineage>
        <taxon>Eukaryota</taxon>
        <taxon>Sar</taxon>
        <taxon>Alveolata</taxon>
        <taxon>Ciliophora</taxon>
        <taxon>Intramacronucleata</taxon>
        <taxon>Spirotrichea</taxon>
        <taxon>Hypotrichia</taxon>
        <taxon>Euplotida</taxon>
        <taxon>Euplotidae</taxon>
        <taxon>Moneuplotes</taxon>
    </lineage>
</organism>
<reference evidence="1" key="1">
    <citation type="submission" date="2023-07" db="EMBL/GenBank/DDBJ databases">
        <authorList>
            <consortium name="AG Swart"/>
            <person name="Singh M."/>
            <person name="Singh A."/>
            <person name="Seah K."/>
            <person name="Emmerich C."/>
        </authorList>
    </citation>
    <scope>NUCLEOTIDE SEQUENCE</scope>
    <source>
        <strain evidence="1">DP1</strain>
    </source>
</reference>
<protein>
    <submittedName>
        <fullName evidence="1">Uncharacterized protein</fullName>
    </submittedName>
</protein>
<dbReference type="AlphaFoldDB" id="A0AAD1X243"/>
<accession>A0AAD1X243</accession>
<dbReference type="Gene3D" id="3.90.1410.10">
    <property type="entry name" value="set domain protein methyltransferase, domain 1"/>
    <property type="match status" value="1"/>
</dbReference>
<keyword evidence="2" id="KW-1185">Reference proteome</keyword>
<comment type="caution">
    <text evidence="1">The sequence shown here is derived from an EMBL/GenBank/DDBJ whole genome shotgun (WGS) entry which is preliminary data.</text>
</comment>
<dbReference type="InterPro" id="IPR046341">
    <property type="entry name" value="SET_dom_sf"/>
</dbReference>
<gene>
    <name evidence="1" type="ORF">ECRASSUSDP1_LOCUS1583</name>
</gene>
<evidence type="ECO:0000313" key="2">
    <source>
        <dbReference type="Proteomes" id="UP001295684"/>
    </source>
</evidence>
<dbReference type="SUPFAM" id="SSF82199">
    <property type="entry name" value="SET domain"/>
    <property type="match status" value="1"/>
</dbReference>
<dbReference type="GO" id="GO:0016279">
    <property type="term" value="F:protein-lysine N-methyltransferase activity"/>
    <property type="evidence" value="ECO:0007669"/>
    <property type="project" value="TreeGrafter"/>
</dbReference>
<dbReference type="Proteomes" id="UP001295684">
    <property type="component" value="Unassembled WGS sequence"/>
</dbReference>
<dbReference type="PANTHER" id="PTHR13271">
    <property type="entry name" value="UNCHARACTERIZED PUTATIVE METHYLTRANSFERASE"/>
    <property type="match status" value="1"/>
</dbReference>